<comment type="caution">
    <text evidence="2">The sequence shown here is derived from an EMBL/GenBank/DDBJ whole genome shotgun (WGS) entry which is preliminary data.</text>
</comment>
<organism evidence="2 3">
    <name type="scientific">Pseudanabaena yagii GIHE-NHR1</name>
    <dbReference type="NCBI Taxonomy" id="2722753"/>
    <lineage>
        <taxon>Bacteria</taxon>
        <taxon>Bacillati</taxon>
        <taxon>Cyanobacteriota</taxon>
        <taxon>Cyanophyceae</taxon>
        <taxon>Pseudanabaenales</taxon>
        <taxon>Pseudanabaenaceae</taxon>
        <taxon>Pseudanabaena</taxon>
        <taxon>Pseudanabaena yagii</taxon>
    </lineage>
</organism>
<feature type="transmembrane region" description="Helical" evidence="1">
    <location>
        <begin position="20"/>
        <end position="42"/>
    </location>
</feature>
<dbReference type="EMBL" id="JAAVJL010000004">
    <property type="protein sequence ID" value="NMF60963.1"/>
    <property type="molecule type" value="Genomic_DNA"/>
</dbReference>
<proteinExistence type="predicted"/>
<gene>
    <name evidence="2" type="ORF">HC246_23775</name>
</gene>
<name>A0ABX1LXM1_9CYAN</name>
<evidence type="ECO:0000313" key="3">
    <source>
        <dbReference type="Proteomes" id="UP000738376"/>
    </source>
</evidence>
<feature type="transmembrane region" description="Helical" evidence="1">
    <location>
        <begin position="77"/>
        <end position="99"/>
    </location>
</feature>
<keyword evidence="1" id="KW-0472">Membrane</keyword>
<protein>
    <submittedName>
        <fullName evidence="2">Uncharacterized protein</fullName>
    </submittedName>
</protein>
<dbReference type="RefSeq" id="WP_169365888.1">
    <property type="nucleotide sequence ID" value="NZ_JAAVJL010000004.1"/>
</dbReference>
<keyword evidence="1" id="KW-0812">Transmembrane</keyword>
<dbReference type="Proteomes" id="UP000738376">
    <property type="component" value="Unassembled WGS sequence"/>
</dbReference>
<evidence type="ECO:0000313" key="2">
    <source>
        <dbReference type="EMBL" id="NMF60963.1"/>
    </source>
</evidence>
<sequence>MLKQFRTKGQIIRNSHGGFLLLWTGATAIGYAGGGLLSGAVVRIVGGGWGLFLSFAVISAVLGLTQWLVIRTKIMGIGWLWTTWVGGTLGGAFSSWASFQIAITYGDAVDLLVIYGCLRGLTTGAAQWIILRRYSKFADWWIVASAGSWYVSVLVGSLLMDKLGYFLILLVGTIYGVLSGFALMLILGRRRQ</sequence>
<keyword evidence="1" id="KW-1133">Transmembrane helix</keyword>
<feature type="transmembrane region" description="Helical" evidence="1">
    <location>
        <begin position="165"/>
        <end position="187"/>
    </location>
</feature>
<feature type="transmembrane region" description="Helical" evidence="1">
    <location>
        <begin position="111"/>
        <end position="131"/>
    </location>
</feature>
<feature type="transmembrane region" description="Helical" evidence="1">
    <location>
        <begin position="138"/>
        <end position="159"/>
    </location>
</feature>
<feature type="transmembrane region" description="Helical" evidence="1">
    <location>
        <begin position="48"/>
        <end position="70"/>
    </location>
</feature>
<keyword evidence="3" id="KW-1185">Reference proteome</keyword>
<accession>A0ABX1LXM1</accession>
<evidence type="ECO:0000256" key="1">
    <source>
        <dbReference type="SAM" id="Phobius"/>
    </source>
</evidence>
<reference evidence="2 3" key="1">
    <citation type="submission" date="2020-03" db="EMBL/GenBank/DDBJ databases">
        <title>Draft Genome Sequence of 2-Methylisoborneol Producing Pseudanabaena yagii Strain GIHE-NHR1 Isolated from North Han River in South Korea.</title>
        <authorList>
            <person name="Jeong J."/>
        </authorList>
    </citation>
    <scope>NUCLEOTIDE SEQUENCE [LARGE SCALE GENOMIC DNA]</scope>
    <source>
        <strain evidence="2 3">GIHE-NHR1</strain>
    </source>
</reference>